<feature type="region of interest" description="Disordered" evidence="1">
    <location>
        <begin position="83"/>
        <end position="150"/>
    </location>
</feature>
<organism evidence="2">
    <name type="scientific">uncultured Acetobacteraceae bacterium</name>
    <dbReference type="NCBI Taxonomy" id="169975"/>
    <lineage>
        <taxon>Bacteria</taxon>
        <taxon>Pseudomonadati</taxon>
        <taxon>Pseudomonadota</taxon>
        <taxon>Alphaproteobacteria</taxon>
        <taxon>Acetobacterales</taxon>
        <taxon>Acetobacteraceae</taxon>
        <taxon>environmental samples</taxon>
    </lineage>
</organism>
<evidence type="ECO:0000313" key="2">
    <source>
        <dbReference type="EMBL" id="CAA9223036.1"/>
    </source>
</evidence>
<accession>A0A6J4HGF5</accession>
<feature type="non-terminal residue" evidence="2">
    <location>
        <position position="150"/>
    </location>
</feature>
<reference evidence="2" key="1">
    <citation type="submission" date="2020-02" db="EMBL/GenBank/DDBJ databases">
        <authorList>
            <person name="Meier V. D."/>
        </authorList>
    </citation>
    <scope>NUCLEOTIDE SEQUENCE</scope>
    <source>
        <strain evidence="2">AVDCRST_MAG04</strain>
    </source>
</reference>
<sequence>MPRRDRGVDVVAVEGAVAGERGHRPVDPVEQGTDPRAVVGVLVGERRCDDVAGVGVRGEVEFLPGATSLGAVLLRQPLAGAAEPQPRAVHQQVHRPAPGARGRHLQRLRPAAERRMVGHGEIEAEQLEDGADQAFGLAQRQAEHRPQRQG</sequence>
<dbReference type="AlphaFoldDB" id="A0A6J4HGF5"/>
<gene>
    <name evidence="2" type="ORF">AVDCRST_MAG04-716</name>
</gene>
<proteinExistence type="predicted"/>
<protein>
    <submittedName>
        <fullName evidence="2">Uncharacterized protein</fullName>
    </submittedName>
</protein>
<dbReference type="EMBL" id="CADCTL010000053">
    <property type="protein sequence ID" value="CAA9223036.1"/>
    <property type="molecule type" value="Genomic_DNA"/>
</dbReference>
<feature type="compositionally biased region" description="Basic and acidic residues" evidence="1">
    <location>
        <begin position="141"/>
        <end position="150"/>
    </location>
</feature>
<feature type="compositionally biased region" description="Basic and acidic residues" evidence="1">
    <location>
        <begin position="110"/>
        <end position="122"/>
    </location>
</feature>
<name>A0A6J4HGF5_9PROT</name>
<evidence type="ECO:0000256" key="1">
    <source>
        <dbReference type="SAM" id="MobiDB-lite"/>
    </source>
</evidence>